<gene>
    <name evidence="1" type="primary">MAT1-1-4</name>
</gene>
<proteinExistence type="predicted"/>
<organism evidence="1">
    <name type="scientific">Exophiala dermatitidis</name>
    <name type="common">Black yeast-like fungus</name>
    <name type="synonym">Wangiella dermatitidis</name>
    <dbReference type="NCBI Taxonomy" id="5970"/>
    <lineage>
        <taxon>Eukaryota</taxon>
        <taxon>Fungi</taxon>
        <taxon>Dikarya</taxon>
        <taxon>Ascomycota</taxon>
        <taxon>Pezizomycotina</taxon>
        <taxon>Eurotiomycetes</taxon>
        <taxon>Chaetothyriomycetidae</taxon>
        <taxon>Chaetothyriales</taxon>
        <taxon>Herpotrichiellaceae</taxon>
        <taxon>Exophiala</taxon>
    </lineage>
</organism>
<dbReference type="EMBL" id="MH341450">
    <property type="protein sequence ID" value="AXZ62320.1"/>
    <property type="molecule type" value="Genomic_DNA"/>
</dbReference>
<protein>
    <submittedName>
        <fullName evidence="1">MAT1-1-4</fullName>
    </submittedName>
</protein>
<evidence type="ECO:0000313" key="1">
    <source>
        <dbReference type="EMBL" id="AXZ62320.1"/>
    </source>
</evidence>
<sequence>MLDNGNVVHPCSSAYLTTLVLEFLRAKAYPLVKMCRDHDWTAQIRRVQFLEVELTRLLENPDLFASQAARAKFTAIIALDANLQFIQAVKDLLVRESLNDITRFSRTHFTHRPYRNGTKGWENFLLNMAPGAPGFLDRKISGPPSAYQLLPPVGARIVNDWKREEQQLARWIMETPTPVDVLQAETTKRINLDLQDDDEANAEAVPTSQATEFIATRPNLFTVREKINLDVPTQEPEQLEDYGIFISRLELPPLPPNFPFATLAPTGVLPLHGVRTWHPPTPASGLQFRSIRDVFTKRTEPKSR</sequence>
<name>A0A385JPJ6_EXODE</name>
<dbReference type="AlphaFoldDB" id="A0A385JPJ6"/>
<reference evidence="1" key="1">
    <citation type="submission" date="2018-05" db="EMBL/GenBank/DDBJ databases">
        <title>Mating type (MAT) locus and possible sexuality of the opportunistic pathogen Exophiala dermatitidis.</title>
        <authorList>
            <person name="Metin B."/>
            <person name="Dogen A."/>
            <person name="Ilkit M."/>
            <person name="Yildirim E."/>
            <person name="de Hoog S.G."/>
            <person name="Heitman J."/>
        </authorList>
    </citation>
    <scope>NUCLEOTIDE SEQUENCE</scope>
    <source>
        <strain evidence="1">CBS 132752</strain>
    </source>
</reference>
<accession>A0A385JPJ6</accession>